<organism evidence="2 3">
    <name type="scientific">Nonomuraea aridisoli</name>
    <dbReference type="NCBI Taxonomy" id="2070368"/>
    <lineage>
        <taxon>Bacteria</taxon>
        <taxon>Bacillati</taxon>
        <taxon>Actinomycetota</taxon>
        <taxon>Actinomycetes</taxon>
        <taxon>Streptosporangiales</taxon>
        <taxon>Streptosporangiaceae</taxon>
        <taxon>Nonomuraea</taxon>
    </lineage>
</organism>
<dbReference type="Gene3D" id="3.90.226.10">
    <property type="entry name" value="2-enoyl-CoA Hydratase, Chain A, domain 1"/>
    <property type="match status" value="1"/>
</dbReference>
<dbReference type="RefSeq" id="WP_111185344.1">
    <property type="nucleotide sequence ID" value="NZ_POUD01000437.1"/>
</dbReference>
<evidence type="ECO:0000313" key="2">
    <source>
        <dbReference type="EMBL" id="PZG03292.1"/>
    </source>
</evidence>
<reference evidence="2 3" key="1">
    <citation type="submission" date="2018-01" db="EMBL/GenBank/DDBJ databases">
        <title>Draft genome sequence of Nonomuraea sp. KC333.</title>
        <authorList>
            <person name="Sahin N."/>
            <person name="Saygin H."/>
            <person name="Ay H."/>
        </authorList>
    </citation>
    <scope>NUCLEOTIDE SEQUENCE [LARGE SCALE GENOMIC DNA]</scope>
    <source>
        <strain evidence="2 3">KC333</strain>
    </source>
</reference>
<accession>A0A2W2CUF8</accession>
<dbReference type="PANTHER" id="PTHR32060:SF22">
    <property type="entry name" value="CARBOXYL-TERMINAL-PROCESSING PEPTIDASE 3, CHLOROPLASTIC"/>
    <property type="match status" value="1"/>
</dbReference>
<keyword evidence="3" id="KW-1185">Reference proteome</keyword>
<dbReference type="InterPro" id="IPR005151">
    <property type="entry name" value="Tail-specific_protease"/>
</dbReference>
<dbReference type="GO" id="GO:0006508">
    <property type="term" value="P:proteolysis"/>
    <property type="evidence" value="ECO:0007669"/>
    <property type="project" value="InterPro"/>
</dbReference>
<proteinExistence type="predicted"/>
<gene>
    <name evidence="2" type="ORF">C1J01_46165</name>
</gene>
<dbReference type="Proteomes" id="UP000249304">
    <property type="component" value="Unassembled WGS sequence"/>
</dbReference>
<dbReference type="EMBL" id="POUD01000437">
    <property type="protein sequence ID" value="PZG03292.1"/>
    <property type="molecule type" value="Genomic_DNA"/>
</dbReference>
<dbReference type="InterPro" id="IPR029045">
    <property type="entry name" value="ClpP/crotonase-like_dom_sf"/>
</dbReference>
<evidence type="ECO:0000259" key="1">
    <source>
        <dbReference type="Pfam" id="PF03572"/>
    </source>
</evidence>
<sequence length="632" mass="68689">MTEPAGGVAKQELQDFLRTADTLTLDDRRLLVQQALVLVEHNYVHRPLKEAMHAVNPVQRLRLLAQRLNRQTPATMGPEWRFHAELSEVFHSVRDLHTNYLLPEPYASKVAYLPYLIEEYHTGEERHYVVTMTVEGFEAPGFGPGVAVTHWNGVPIDRAVEANAARCAGGNPAARHARGLESLTIRPLVLHVPPEESWVVLTYVDADGIVRELREGWRVTDNLPSFVDADRLTAAAVAQGLDLGTDEIGRAVRKLYVPQVATAHETVPDARLTAEPAEPGAELPTTMPSIFRARSIVTPSGTFGHLRVFSFNVNDPGEFVAEFVRLARLLPQNGLVLDVRGNGGGHIHAAEFLLQTLTPHPITPEPAQFVTTPLNVRLCGRHEENPTGEIDLGPWCPSMNQALETGSVYSGGFPITPVAGANAIGQQYFGPVVLITDARCYSATDIFAAGFQDHGIGDVLGADDNTGAGGANVWTHELLKLLMELPSPEEGSPYLPLPGQANMRVSIRRTLRVHALAGTPVEDLGVVPSHRHRMTRRDVLEDNADLLARAAELLSARPVRRLDVRVGADDLTLTTRLVDRADVYVDGRPRASADVTAEVVTVPVTGAGSARVIRVAGFQDGELVAARTVVPV</sequence>
<dbReference type="GO" id="GO:0008236">
    <property type="term" value="F:serine-type peptidase activity"/>
    <property type="evidence" value="ECO:0007669"/>
    <property type="project" value="InterPro"/>
</dbReference>
<dbReference type="Pfam" id="PF03572">
    <property type="entry name" value="Peptidase_S41"/>
    <property type="match status" value="1"/>
</dbReference>
<protein>
    <submittedName>
        <fullName evidence="2">Peptidase S41</fullName>
    </submittedName>
</protein>
<dbReference type="AlphaFoldDB" id="A0A2W2CUF8"/>
<evidence type="ECO:0000313" key="3">
    <source>
        <dbReference type="Proteomes" id="UP000249304"/>
    </source>
</evidence>
<dbReference type="SUPFAM" id="SSF52096">
    <property type="entry name" value="ClpP/crotonase"/>
    <property type="match status" value="1"/>
</dbReference>
<feature type="domain" description="Tail specific protease" evidence="1">
    <location>
        <begin position="303"/>
        <end position="471"/>
    </location>
</feature>
<name>A0A2W2CUF8_9ACTN</name>
<dbReference type="GO" id="GO:0004175">
    <property type="term" value="F:endopeptidase activity"/>
    <property type="evidence" value="ECO:0007669"/>
    <property type="project" value="TreeGrafter"/>
</dbReference>
<dbReference type="PANTHER" id="PTHR32060">
    <property type="entry name" value="TAIL-SPECIFIC PROTEASE"/>
    <property type="match status" value="1"/>
</dbReference>
<dbReference type="OrthoDB" id="3275712at2"/>
<comment type="caution">
    <text evidence="2">The sequence shown here is derived from an EMBL/GenBank/DDBJ whole genome shotgun (WGS) entry which is preliminary data.</text>
</comment>